<evidence type="ECO:0000313" key="8">
    <source>
        <dbReference type="Proteomes" id="UP000680865"/>
    </source>
</evidence>
<name>A0A919T0C5_9ACTN</name>
<protein>
    <submittedName>
        <fullName evidence="7">Transporter</fullName>
    </submittedName>
</protein>
<keyword evidence="4 5" id="KW-0472">Membrane</keyword>
<keyword evidence="8" id="KW-1185">Reference proteome</keyword>
<organism evidence="7 8">
    <name type="scientific">Winogradskya consettensis</name>
    <dbReference type="NCBI Taxonomy" id="113560"/>
    <lineage>
        <taxon>Bacteria</taxon>
        <taxon>Bacillati</taxon>
        <taxon>Actinomycetota</taxon>
        <taxon>Actinomycetes</taxon>
        <taxon>Micromonosporales</taxon>
        <taxon>Micromonosporaceae</taxon>
        <taxon>Winogradskya</taxon>
    </lineage>
</organism>
<reference evidence="7" key="1">
    <citation type="submission" date="2021-03" db="EMBL/GenBank/DDBJ databases">
        <title>Whole genome shotgun sequence of Actinoplanes consettensis NBRC 14913.</title>
        <authorList>
            <person name="Komaki H."/>
            <person name="Tamura T."/>
        </authorList>
    </citation>
    <scope>NUCLEOTIDE SEQUENCE</scope>
    <source>
        <strain evidence="7">NBRC 14913</strain>
    </source>
</reference>
<keyword evidence="2 5" id="KW-0812">Transmembrane</keyword>
<dbReference type="Pfam" id="PF06271">
    <property type="entry name" value="RDD"/>
    <property type="match status" value="1"/>
</dbReference>
<comment type="caution">
    <text evidence="7">The sequence shown here is derived from an EMBL/GenBank/DDBJ whole genome shotgun (WGS) entry which is preliminary data.</text>
</comment>
<feature type="transmembrane region" description="Helical" evidence="5">
    <location>
        <begin position="66"/>
        <end position="86"/>
    </location>
</feature>
<proteinExistence type="predicted"/>
<keyword evidence="3 5" id="KW-1133">Transmembrane helix</keyword>
<dbReference type="RefSeq" id="WP_213002165.1">
    <property type="nucleotide sequence ID" value="NZ_BAAATW010000004.1"/>
</dbReference>
<evidence type="ECO:0000256" key="5">
    <source>
        <dbReference type="SAM" id="Phobius"/>
    </source>
</evidence>
<evidence type="ECO:0000313" key="7">
    <source>
        <dbReference type="EMBL" id="GIM81652.1"/>
    </source>
</evidence>
<dbReference type="Proteomes" id="UP000680865">
    <property type="component" value="Unassembled WGS sequence"/>
</dbReference>
<evidence type="ECO:0000259" key="6">
    <source>
        <dbReference type="Pfam" id="PF06271"/>
    </source>
</evidence>
<evidence type="ECO:0000256" key="1">
    <source>
        <dbReference type="ARBA" id="ARBA00004141"/>
    </source>
</evidence>
<dbReference type="EMBL" id="BOQP01000048">
    <property type="protein sequence ID" value="GIM81652.1"/>
    <property type="molecule type" value="Genomic_DNA"/>
</dbReference>
<sequence length="311" mass="33536">MSVVPVADVQLVNGEAVEVDIRHARVGSRGLALLLDLMIQVLIALAVFIAGTAIAEGLVRNLVDDALLNAMITIAIAVGFIAYPTVVETLTNGRSPGKRAMGLRVVREDGGPIRVRHALTRSLIGFAVEWPGLLFPPFTWAVALTTMISSPRGRRLGDLAAGTFVVHERAAVPWGWVPSMPPHLGAWASALDLTNLDDDLALASRHYLARVRDIKEPMNSRLANGLAAEVSIRIAHPAPPGVPPWMFLSAVLAERRRRAGERVHATRALTQRIWPGFGRAQWPSAGGPTWDPSVTHPPILGIAKERQGDNL</sequence>
<evidence type="ECO:0000256" key="4">
    <source>
        <dbReference type="ARBA" id="ARBA00023136"/>
    </source>
</evidence>
<dbReference type="InterPro" id="IPR010432">
    <property type="entry name" value="RDD"/>
</dbReference>
<dbReference type="AlphaFoldDB" id="A0A919T0C5"/>
<evidence type="ECO:0000256" key="3">
    <source>
        <dbReference type="ARBA" id="ARBA00022989"/>
    </source>
</evidence>
<accession>A0A919T0C5</accession>
<dbReference type="PANTHER" id="PTHR38480:SF1">
    <property type="entry name" value="SLR0254 PROTEIN"/>
    <property type="match status" value="1"/>
</dbReference>
<dbReference type="PANTHER" id="PTHR38480">
    <property type="entry name" value="SLR0254 PROTEIN"/>
    <property type="match status" value="1"/>
</dbReference>
<gene>
    <name evidence="7" type="ORF">Aco04nite_77650</name>
</gene>
<evidence type="ECO:0000256" key="2">
    <source>
        <dbReference type="ARBA" id="ARBA00022692"/>
    </source>
</evidence>
<feature type="transmembrane region" description="Helical" evidence="5">
    <location>
        <begin position="31"/>
        <end position="54"/>
    </location>
</feature>
<feature type="domain" description="RDD" evidence="6">
    <location>
        <begin position="24"/>
        <end position="162"/>
    </location>
</feature>
<comment type="subcellular location">
    <subcellularLocation>
        <location evidence="1">Membrane</location>
        <topology evidence="1">Multi-pass membrane protein</topology>
    </subcellularLocation>
</comment>
<dbReference type="GO" id="GO:0016020">
    <property type="term" value="C:membrane"/>
    <property type="evidence" value="ECO:0007669"/>
    <property type="project" value="UniProtKB-SubCell"/>
</dbReference>